<evidence type="ECO:0000313" key="3">
    <source>
        <dbReference type="EMBL" id="ETO00297.1"/>
    </source>
</evidence>
<gene>
    <name evidence="3" type="ORF">RFI_37150</name>
</gene>
<feature type="coiled-coil region" evidence="1">
    <location>
        <begin position="110"/>
        <end position="250"/>
    </location>
</feature>
<evidence type="ECO:0000256" key="2">
    <source>
        <dbReference type="SAM" id="MobiDB-lite"/>
    </source>
</evidence>
<keyword evidence="1" id="KW-0175">Coiled coil</keyword>
<evidence type="ECO:0000313" key="4">
    <source>
        <dbReference type="Proteomes" id="UP000023152"/>
    </source>
</evidence>
<accession>X6LGQ3</accession>
<comment type="caution">
    <text evidence="3">The sequence shown here is derived from an EMBL/GenBank/DDBJ whole genome shotgun (WGS) entry which is preliminary data.</text>
</comment>
<dbReference type="AlphaFoldDB" id="X6LGQ3"/>
<reference evidence="3 4" key="1">
    <citation type="journal article" date="2013" name="Curr. Biol.">
        <title>The Genome of the Foraminiferan Reticulomyxa filosa.</title>
        <authorList>
            <person name="Glockner G."/>
            <person name="Hulsmann N."/>
            <person name="Schleicher M."/>
            <person name="Noegel A.A."/>
            <person name="Eichinger L."/>
            <person name="Gallinger C."/>
            <person name="Pawlowski J."/>
            <person name="Sierra R."/>
            <person name="Euteneuer U."/>
            <person name="Pillet L."/>
            <person name="Moustafa A."/>
            <person name="Platzer M."/>
            <person name="Groth M."/>
            <person name="Szafranski K."/>
            <person name="Schliwa M."/>
        </authorList>
    </citation>
    <scope>NUCLEOTIDE SEQUENCE [LARGE SCALE GENOMIC DNA]</scope>
</reference>
<evidence type="ECO:0000256" key="1">
    <source>
        <dbReference type="SAM" id="Coils"/>
    </source>
</evidence>
<dbReference type="Proteomes" id="UP000023152">
    <property type="component" value="Unassembled WGS sequence"/>
</dbReference>
<dbReference type="EMBL" id="ASPP01041416">
    <property type="protein sequence ID" value="ETO00297.1"/>
    <property type="molecule type" value="Genomic_DNA"/>
</dbReference>
<feature type="region of interest" description="Disordered" evidence="2">
    <location>
        <begin position="346"/>
        <end position="371"/>
    </location>
</feature>
<evidence type="ECO:0008006" key="5">
    <source>
        <dbReference type="Google" id="ProtNLM"/>
    </source>
</evidence>
<feature type="non-terminal residue" evidence="3">
    <location>
        <position position="1"/>
    </location>
</feature>
<feature type="compositionally biased region" description="Gly residues" evidence="2">
    <location>
        <begin position="357"/>
        <end position="371"/>
    </location>
</feature>
<proteinExistence type="predicted"/>
<keyword evidence="4" id="KW-1185">Reference proteome</keyword>
<dbReference type="Gene3D" id="1.10.287.1490">
    <property type="match status" value="1"/>
</dbReference>
<name>X6LGQ3_RETFI</name>
<protein>
    <recommendedName>
        <fullName evidence="5">Viral A-type inclusion protein</fullName>
    </recommendedName>
</protein>
<sequence>NGKCPIQQHEHCEFSQVKTAKKLVSELLVICPRQFDLTKEQLNGGIKSGEEGEPWNESNPNLNLNLNLNSKNNCNCDYKGKIKDLKDHLDKSCNLIPTKQSIPYEIINQLNAMNGQIKELQNVVKDLQLQLKDVKDKDNEKDKQIEQTNKQINDLKVESLKKEQQVIQQIDNLKHELQEKDETITALTNNIQQFKMDNIEFKKQLNQFEMKFDQYKQNIETKVENQTTNIQQLQTQFEQEQKNEQKEREQDISELKYNKNCQHMVSFLTPFNLKNGVDFLLVNENKQTIKLKNNEWNNYNFGIFLLGENITITLNCNDLGHLKIKTSHLWIKHSSSKIDCSQLGYPTNQGPGKGEHSGGGGYGTKGKGNNGSGGEMYGEKNLLKQIHFGSGGGSAFNYIGGSGGGIIELIIEQQLTNHGSIQSNGRDGWNGDGGGSGGSILIELQYQYQSHLNKLKQTFGTITCIGGNRNNGMYKGGKGRIAIYGIELSSDDILEMDPKPFNRLHK</sequence>
<organism evidence="3 4">
    <name type="scientific">Reticulomyxa filosa</name>
    <dbReference type="NCBI Taxonomy" id="46433"/>
    <lineage>
        <taxon>Eukaryota</taxon>
        <taxon>Sar</taxon>
        <taxon>Rhizaria</taxon>
        <taxon>Retaria</taxon>
        <taxon>Foraminifera</taxon>
        <taxon>Monothalamids</taxon>
        <taxon>Reticulomyxidae</taxon>
        <taxon>Reticulomyxa</taxon>
    </lineage>
</organism>